<protein>
    <submittedName>
        <fullName evidence="1">Uncharacterized protein</fullName>
    </submittedName>
</protein>
<accession>A0A8E2QVS7</accession>
<gene>
    <name evidence="1" type="ORF">EELLY_v1c02820</name>
</gene>
<comment type="caution">
    <text evidence="1">The sequence shown here is derived from an EMBL/GenBank/DDBJ whole genome shotgun (WGS) entry which is preliminary data.</text>
</comment>
<dbReference type="AlphaFoldDB" id="A0A8E2QVS7"/>
<reference evidence="1 2" key="1">
    <citation type="submission" date="2017-11" db="EMBL/GenBank/DDBJ databases">
        <title>Genome sequence of Entomoplasma ellychniae ELCN-1 (ATCC 43707).</title>
        <authorList>
            <person name="Lo W.-S."/>
            <person name="Gasparich G.E."/>
            <person name="Kuo C.-H."/>
        </authorList>
    </citation>
    <scope>NUCLEOTIDE SEQUENCE [LARGE SCALE GENOMIC DNA]</scope>
    <source>
        <strain evidence="1 2">ELCN-1</strain>
    </source>
</reference>
<name>A0A8E2QVS7_9MOLU</name>
<dbReference type="EMBL" id="PHND01000001">
    <property type="protein sequence ID" value="PPE04602.1"/>
    <property type="molecule type" value="Genomic_DNA"/>
</dbReference>
<evidence type="ECO:0000313" key="1">
    <source>
        <dbReference type="EMBL" id="PPE04602.1"/>
    </source>
</evidence>
<organism evidence="1 2">
    <name type="scientific">Entomoplasma ellychniae</name>
    <dbReference type="NCBI Taxonomy" id="2114"/>
    <lineage>
        <taxon>Bacteria</taxon>
        <taxon>Bacillati</taxon>
        <taxon>Mycoplasmatota</taxon>
        <taxon>Mollicutes</taxon>
        <taxon>Entomoplasmatales</taxon>
        <taxon>Entomoplasmataceae</taxon>
        <taxon>Entomoplasma</taxon>
    </lineage>
</organism>
<dbReference type="Proteomes" id="UP000239010">
    <property type="component" value="Unassembled WGS sequence"/>
</dbReference>
<sequence length="217" mass="25918">MKIDNFEKEVYKLFSNITGLEINQINPKWWKIKTSVKSMIEKLYSYKTKDKFLHFHYDVNNKKFYINGDLTGIFKSTFRQYFIVGYILGVFKIDDDVVSSKTFMEFASKKAKFELTTYFLDSANYEIFLIEHDIIKRIKEVIMWSNPSSFIWKSLMNFIFTIVTYTITYKQNTIELMMLFLENYRQKASTKIAGAIEEYESQKELAIRILNSNVERK</sequence>
<evidence type="ECO:0000313" key="2">
    <source>
        <dbReference type="Proteomes" id="UP000239010"/>
    </source>
</evidence>
<dbReference type="RefSeq" id="WP_104205744.1">
    <property type="nucleotide sequence ID" value="NZ_PHND01000001.1"/>
</dbReference>
<keyword evidence="2" id="KW-1185">Reference proteome</keyword>
<proteinExistence type="predicted"/>